<gene>
    <name evidence="2" type="ORF">MERR_LOCUS26829</name>
</gene>
<feature type="transmembrane region" description="Helical" evidence="1">
    <location>
        <begin position="154"/>
        <end position="177"/>
    </location>
</feature>
<proteinExistence type="predicted"/>
<reference evidence="2" key="1">
    <citation type="submission" date="2020-01" db="EMBL/GenBank/DDBJ databases">
        <authorList>
            <person name="Mishra B."/>
        </authorList>
    </citation>
    <scope>NUCLEOTIDE SEQUENCE [LARGE SCALE GENOMIC DNA]</scope>
</reference>
<accession>A0A6D2JKD8</accession>
<evidence type="ECO:0000313" key="3">
    <source>
        <dbReference type="Proteomes" id="UP000467841"/>
    </source>
</evidence>
<dbReference type="AlphaFoldDB" id="A0A6D2JKD8"/>
<name>A0A6D2JKD8_9BRAS</name>
<organism evidence="2 3">
    <name type="scientific">Microthlaspi erraticum</name>
    <dbReference type="NCBI Taxonomy" id="1685480"/>
    <lineage>
        <taxon>Eukaryota</taxon>
        <taxon>Viridiplantae</taxon>
        <taxon>Streptophyta</taxon>
        <taxon>Embryophyta</taxon>
        <taxon>Tracheophyta</taxon>
        <taxon>Spermatophyta</taxon>
        <taxon>Magnoliopsida</taxon>
        <taxon>eudicotyledons</taxon>
        <taxon>Gunneridae</taxon>
        <taxon>Pentapetalae</taxon>
        <taxon>rosids</taxon>
        <taxon>malvids</taxon>
        <taxon>Brassicales</taxon>
        <taxon>Brassicaceae</taxon>
        <taxon>Coluteocarpeae</taxon>
        <taxon>Microthlaspi</taxon>
    </lineage>
</organism>
<protein>
    <submittedName>
        <fullName evidence="2">Uncharacterized protein</fullName>
    </submittedName>
</protein>
<keyword evidence="1" id="KW-0812">Transmembrane</keyword>
<evidence type="ECO:0000256" key="1">
    <source>
        <dbReference type="SAM" id="Phobius"/>
    </source>
</evidence>
<keyword evidence="1" id="KW-1133">Transmembrane helix</keyword>
<dbReference type="Proteomes" id="UP000467841">
    <property type="component" value="Unassembled WGS sequence"/>
</dbReference>
<sequence length="197" mass="22502">MGLSPCRTYWLSHAKLLGYSWEIYYSLLRTDQLSFRVLGKSDPQRSRPISCYIEVRQRILTRDGTSDESYPFRSYDTPALGGARLWCLTLRSIFYTRLPNWLGMSYTHHLSPPIPSLNQLLLAHNHWLQSLAAGVRTMRVVQWGSLRNGSERSLLLAAVVALLELACGWLFIPYIGLLMVCGQPPRLVVGPYHCLTY</sequence>
<comment type="caution">
    <text evidence="2">The sequence shown here is derived from an EMBL/GenBank/DDBJ whole genome shotgun (WGS) entry which is preliminary data.</text>
</comment>
<keyword evidence="3" id="KW-1185">Reference proteome</keyword>
<evidence type="ECO:0000313" key="2">
    <source>
        <dbReference type="EMBL" id="CAA7039594.1"/>
    </source>
</evidence>
<keyword evidence="1" id="KW-0472">Membrane</keyword>
<dbReference type="EMBL" id="CACVBM020001213">
    <property type="protein sequence ID" value="CAA7039594.1"/>
    <property type="molecule type" value="Genomic_DNA"/>
</dbReference>